<dbReference type="InterPro" id="IPR029058">
    <property type="entry name" value="AB_hydrolase_fold"/>
</dbReference>
<dbReference type="AlphaFoldDB" id="A0A2H3UBP3"/>
<dbReference type="VEuPathDB" id="FungiDB:HZS61_009110"/>
<protein>
    <submittedName>
        <fullName evidence="3">Related to hydrolases of the alpha/beta superfamily</fullName>
    </submittedName>
</protein>
<proteinExistence type="predicted"/>
<dbReference type="VEuPathDB" id="FungiDB:FOZG_17651"/>
<dbReference type="VEuPathDB" id="FungiDB:FOC1_g10002899"/>
<reference evidence="4" key="1">
    <citation type="submission" date="2016-09" db="EMBL/GenBank/DDBJ databases">
        <authorList>
            <person name="Guldener U."/>
        </authorList>
    </citation>
    <scope>NUCLEOTIDE SEQUENCE [LARGE SCALE GENOMIC DNA]</scope>
    <source>
        <strain evidence="4">V64-1</strain>
    </source>
</reference>
<evidence type="ECO:0000313" key="4">
    <source>
        <dbReference type="Proteomes" id="UP000219369"/>
    </source>
</evidence>
<dbReference type="Proteomes" id="UP000219369">
    <property type="component" value="Unassembled WGS sequence"/>
</dbReference>
<dbReference type="GO" id="GO:0016788">
    <property type="term" value="F:hydrolase activity, acting on ester bonds"/>
    <property type="evidence" value="ECO:0007669"/>
    <property type="project" value="UniProtKB-ARBA"/>
</dbReference>
<dbReference type="OrthoDB" id="2498029at2759"/>
<organism evidence="3 4">
    <name type="scientific">Fusarium oxysporum</name>
    <name type="common">Fusarium vascular wilt</name>
    <dbReference type="NCBI Taxonomy" id="5507"/>
    <lineage>
        <taxon>Eukaryota</taxon>
        <taxon>Fungi</taxon>
        <taxon>Dikarya</taxon>
        <taxon>Ascomycota</taxon>
        <taxon>Pezizomycotina</taxon>
        <taxon>Sordariomycetes</taxon>
        <taxon>Hypocreomycetidae</taxon>
        <taxon>Hypocreales</taxon>
        <taxon>Nectriaceae</taxon>
        <taxon>Fusarium</taxon>
        <taxon>Fusarium oxysporum species complex</taxon>
    </lineage>
</organism>
<dbReference type="VEuPathDB" id="FungiDB:FOIG_14893"/>
<name>A0A2H3UBP3_FUSOX</name>
<dbReference type="VEuPathDB" id="FungiDB:FOXG_02963"/>
<dbReference type="EMBL" id="FMJY01000012">
    <property type="protein sequence ID" value="SCO92676.1"/>
    <property type="molecule type" value="Genomic_DNA"/>
</dbReference>
<dbReference type="VEuPathDB" id="FungiDB:FOMG_17675"/>
<dbReference type="PANTHER" id="PTHR22946">
    <property type="entry name" value="DIENELACTONE HYDROLASE DOMAIN-CONTAINING PROTEIN-RELATED"/>
    <property type="match status" value="1"/>
</dbReference>
<evidence type="ECO:0000313" key="3">
    <source>
        <dbReference type="EMBL" id="SCO92676.1"/>
    </source>
</evidence>
<keyword evidence="1 3" id="KW-0378">Hydrolase</keyword>
<dbReference type="VEuPathDB" id="FungiDB:FOC4_g10001294"/>
<dbReference type="InterPro" id="IPR050261">
    <property type="entry name" value="FrsA_esterase"/>
</dbReference>
<evidence type="ECO:0000256" key="1">
    <source>
        <dbReference type="ARBA" id="ARBA00022801"/>
    </source>
</evidence>
<evidence type="ECO:0000259" key="2">
    <source>
        <dbReference type="Pfam" id="PF02129"/>
    </source>
</evidence>
<dbReference type="Pfam" id="PF02129">
    <property type="entry name" value="Peptidase_S15"/>
    <property type="match status" value="1"/>
</dbReference>
<dbReference type="PANTHER" id="PTHR22946:SF9">
    <property type="entry name" value="POLYKETIDE TRANSFERASE AF380"/>
    <property type="match status" value="1"/>
</dbReference>
<dbReference type="SUPFAM" id="SSF53474">
    <property type="entry name" value="alpha/beta-Hydrolases"/>
    <property type="match status" value="1"/>
</dbReference>
<feature type="domain" description="Xaa-Pro dipeptidyl-peptidase-like" evidence="2">
    <location>
        <begin position="31"/>
        <end position="147"/>
    </location>
</feature>
<sequence>MAARENFAVRSSRTDLQIAVTVYFDGHVPVQPLPVIIMGHGIGAIKDAGLAPFATTFVAHGYTAVTFDYLYFGQSEGEPRNMMNVSQQRQDFRDVISWVRSQPDKFDVSRIVIWGTSFGGMHTTALLAEDHDLAGGIAQCPCVDGFAALLQVPLLQSLRLTLAALQDVGRSLLGLDPIYVNLTSDGRPGSPLAIMTGDEVVQGWKRLELIEDVPFPDKLTARSVFEFPINRPVRRVHRSTKPYLIVLPTWDGQAPLSSAEEAVKLAPLGEGLRVPGGHFDLYSTGPGFDENIKGQLEFLRRILK</sequence>
<dbReference type="InterPro" id="IPR000383">
    <property type="entry name" value="Xaa-Pro-like_dom"/>
</dbReference>
<dbReference type="Gene3D" id="3.40.50.1820">
    <property type="entry name" value="alpha/beta hydrolase"/>
    <property type="match status" value="1"/>
</dbReference>
<accession>A0A2H3UBP3</accession>
<gene>
    <name evidence="3" type="ORF">FRV6_16804</name>
</gene>